<name>A0AAU9GK79_STAAU</name>
<feature type="transmembrane region" description="Helical" evidence="1">
    <location>
        <begin position="200"/>
        <end position="226"/>
    </location>
</feature>
<keyword evidence="1" id="KW-1133">Transmembrane helix</keyword>
<evidence type="ECO:0000256" key="1">
    <source>
        <dbReference type="SAM" id="Phobius"/>
    </source>
</evidence>
<organism evidence="2 3">
    <name type="scientific">Staphylococcus aureus</name>
    <dbReference type="NCBI Taxonomy" id="1280"/>
    <lineage>
        <taxon>Bacteria</taxon>
        <taxon>Bacillati</taxon>
        <taxon>Bacillota</taxon>
        <taxon>Bacilli</taxon>
        <taxon>Bacillales</taxon>
        <taxon>Staphylococcaceae</taxon>
        <taxon>Staphylococcus</taxon>
    </lineage>
</organism>
<protein>
    <submittedName>
        <fullName evidence="2">Major facilitator superfamily protein</fullName>
    </submittedName>
</protein>
<keyword evidence="1" id="KW-0472">Membrane</keyword>
<feature type="transmembrane region" description="Helical" evidence="1">
    <location>
        <begin position="9"/>
        <end position="30"/>
    </location>
</feature>
<accession>A0AAU9GK79</accession>
<dbReference type="Gene3D" id="1.20.1250.20">
    <property type="entry name" value="MFS general substrate transporter like domains"/>
    <property type="match status" value="1"/>
</dbReference>
<feature type="transmembrane region" description="Helical" evidence="1">
    <location>
        <begin position="91"/>
        <end position="111"/>
    </location>
</feature>
<evidence type="ECO:0000313" key="2">
    <source>
        <dbReference type="EMBL" id="CAA4082431.1"/>
    </source>
</evidence>
<feature type="transmembrane region" description="Helical" evidence="1">
    <location>
        <begin position="67"/>
        <end position="85"/>
    </location>
</feature>
<reference evidence="2 3" key="1">
    <citation type="submission" date="2019-12" db="EMBL/GenBank/DDBJ databases">
        <authorList>
            <consortium name="Pathogen Informatics"/>
        </authorList>
    </citation>
    <scope>NUCLEOTIDE SEQUENCE [LARGE SCALE GENOMIC DNA]</scope>
    <source>
        <strain evidence="2 3">S040_N01_C01</strain>
    </source>
</reference>
<dbReference type="InterPro" id="IPR036259">
    <property type="entry name" value="MFS_trans_sf"/>
</dbReference>
<dbReference type="EMBL" id="CACTPI010000002">
    <property type="protein sequence ID" value="CAA4082431.1"/>
    <property type="molecule type" value="Genomic_DNA"/>
</dbReference>
<feature type="transmembrane region" description="Helical" evidence="1">
    <location>
        <begin position="155"/>
        <end position="175"/>
    </location>
</feature>
<keyword evidence="1" id="KW-0812">Transmembrane</keyword>
<gene>
    <name evidence="2" type="ORF">SAMEA1029528_00452</name>
</gene>
<feature type="transmembrane region" description="Helical" evidence="1">
    <location>
        <begin position="132"/>
        <end position="149"/>
    </location>
</feature>
<dbReference type="SUPFAM" id="SSF103473">
    <property type="entry name" value="MFS general substrate transporter"/>
    <property type="match status" value="1"/>
</dbReference>
<evidence type="ECO:0000313" key="3">
    <source>
        <dbReference type="Proteomes" id="UP000443708"/>
    </source>
</evidence>
<dbReference type="AlphaFoldDB" id="A0AAU9GK79"/>
<comment type="caution">
    <text evidence="2">The sequence shown here is derived from an EMBL/GenBank/DDBJ whole genome shotgun (WGS) entry which is preliminary data.</text>
</comment>
<dbReference type="Proteomes" id="UP000443708">
    <property type="component" value="Unassembled WGS sequence"/>
</dbReference>
<proteinExistence type="predicted"/>
<sequence length="228" mass="26478">MNKLILGIYLYRIFSRAYFYLPFLLIYFLIQGYSIIQLEILMASYGIAAFLFSLYKEKCFKICNLKDSNKLVVSEIFKIIGLLLLLYQNQYLILVVAQILLGLSYSMMAGVDTAIIKRNITNEKYVQNKSNSYMFLSLLISGIIGSYLYGINIKWPIIMTGIFSILTIIIIRCTLVENRELNLIGETKGKIKKFLPEEKFWILHYSFLRALILGFFIGFIPINIYIMI</sequence>
<feature type="transmembrane region" description="Helical" evidence="1">
    <location>
        <begin position="36"/>
        <end position="55"/>
    </location>
</feature>